<evidence type="ECO:0000313" key="10">
    <source>
        <dbReference type="Proteomes" id="UP000275267"/>
    </source>
</evidence>
<dbReference type="InterPro" id="IPR045495">
    <property type="entry name" value="PI4K_N"/>
</dbReference>
<dbReference type="InterPro" id="IPR016024">
    <property type="entry name" value="ARM-type_fold"/>
</dbReference>
<dbReference type="FunFam" id="3.30.1010.10:FF:000012">
    <property type="entry name" value="Phosphatidylinositol 4-kinase alpha 1"/>
    <property type="match status" value="1"/>
</dbReference>
<organism evidence="9 10">
    <name type="scientific">Panicum miliaceum</name>
    <name type="common">Proso millet</name>
    <name type="synonym">Broomcorn millet</name>
    <dbReference type="NCBI Taxonomy" id="4540"/>
    <lineage>
        <taxon>Eukaryota</taxon>
        <taxon>Viridiplantae</taxon>
        <taxon>Streptophyta</taxon>
        <taxon>Embryophyta</taxon>
        <taxon>Tracheophyta</taxon>
        <taxon>Spermatophyta</taxon>
        <taxon>Magnoliopsida</taxon>
        <taxon>Liliopsida</taxon>
        <taxon>Poales</taxon>
        <taxon>Poaceae</taxon>
        <taxon>PACMAD clade</taxon>
        <taxon>Panicoideae</taxon>
        <taxon>Panicodae</taxon>
        <taxon>Paniceae</taxon>
        <taxon>Panicinae</taxon>
        <taxon>Panicum</taxon>
        <taxon>Panicum sect. Panicum</taxon>
    </lineage>
</organism>
<dbReference type="InterPro" id="IPR011009">
    <property type="entry name" value="Kinase-like_dom_sf"/>
</dbReference>
<dbReference type="InterPro" id="IPR001263">
    <property type="entry name" value="PI3K_accessory_dom"/>
</dbReference>
<dbReference type="GO" id="GO:0046854">
    <property type="term" value="P:phosphatidylinositol phosphate biosynthetic process"/>
    <property type="evidence" value="ECO:0007669"/>
    <property type="project" value="InterPro"/>
</dbReference>
<dbReference type="EC" id="2.7.1.67" evidence="3"/>
<dbReference type="SMART" id="SM00145">
    <property type="entry name" value="PI3Ka"/>
    <property type="match status" value="1"/>
</dbReference>
<dbReference type="Pfam" id="PF19274">
    <property type="entry name" value="PI4K_N"/>
    <property type="match status" value="1"/>
</dbReference>
<comment type="caution">
    <text evidence="9">The sequence shown here is derived from an EMBL/GenBank/DDBJ whole genome shotgun (WGS) entry which is preliminary data.</text>
</comment>
<dbReference type="FunFam" id="1.10.1070.11:FF:000012">
    <property type="entry name" value="Phosphatidylinositol 4-kinase alpha 1"/>
    <property type="match status" value="1"/>
</dbReference>
<reference evidence="10" key="1">
    <citation type="journal article" date="2019" name="Nat. Commun.">
        <title>The genome of broomcorn millet.</title>
        <authorList>
            <person name="Zou C."/>
            <person name="Miki D."/>
            <person name="Li D."/>
            <person name="Tang Q."/>
            <person name="Xiao L."/>
            <person name="Rajput S."/>
            <person name="Deng P."/>
            <person name="Jia W."/>
            <person name="Huang R."/>
            <person name="Zhang M."/>
            <person name="Sun Y."/>
            <person name="Hu J."/>
            <person name="Fu X."/>
            <person name="Schnable P.S."/>
            <person name="Li F."/>
            <person name="Zhang H."/>
            <person name="Feng B."/>
            <person name="Zhu X."/>
            <person name="Liu R."/>
            <person name="Schnable J.C."/>
            <person name="Zhu J.-K."/>
            <person name="Zhang H."/>
        </authorList>
    </citation>
    <scope>NUCLEOTIDE SEQUENCE [LARGE SCALE GENOMIC DNA]</scope>
</reference>
<dbReference type="Gene3D" id="1.25.40.70">
    <property type="entry name" value="Phosphatidylinositol 3-kinase, accessory domain (PIK)"/>
    <property type="match status" value="1"/>
</dbReference>
<evidence type="ECO:0000256" key="1">
    <source>
        <dbReference type="ARBA" id="ARBA00004170"/>
    </source>
</evidence>
<keyword evidence="4" id="KW-0808">Transferase</keyword>
<name>A0A3L6S8P1_PANMI</name>
<dbReference type="Gene3D" id="1.10.1070.11">
    <property type="entry name" value="Phosphatidylinositol 3-/4-kinase, catalytic domain"/>
    <property type="match status" value="1"/>
</dbReference>
<evidence type="ECO:0000256" key="6">
    <source>
        <dbReference type="ARBA" id="ARBA00023136"/>
    </source>
</evidence>
<dbReference type="PANTHER" id="PTHR10048:SF15">
    <property type="entry name" value="PHOSPHATIDYLINOSITOL 4-KINASE ALPHA"/>
    <property type="match status" value="1"/>
</dbReference>
<protein>
    <recommendedName>
        <fullName evidence="3">1-phosphatidylinositol 4-kinase</fullName>
        <ecNumber evidence="3">2.7.1.67</ecNumber>
    </recommendedName>
</protein>
<dbReference type="PROSITE" id="PS51545">
    <property type="entry name" value="PIK_HELICAL"/>
    <property type="match status" value="1"/>
</dbReference>
<dbReference type="SMART" id="SM00146">
    <property type="entry name" value="PI3Kc"/>
    <property type="match status" value="1"/>
</dbReference>
<dbReference type="SUPFAM" id="SSF48371">
    <property type="entry name" value="ARM repeat"/>
    <property type="match status" value="2"/>
</dbReference>
<dbReference type="CDD" id="cd05167">
    <property type="entry name" value="PI4Kc_III_alpha"/>
    <property type="match status" value="1"/>
</dbReference>
<feature type="domain" description="PIK helical" evidence="8">
    <location>
        <begin position="1362"/>
        <end position="1549"/>
    </location>
</feature>
<keyword evidence="6" id="KW-0472">Membrane</keyword>
<evidence type="ECO:0000256" key="4">
    <source>
        <dbReference type="ARBA" id="ARBA00022679"/>
    </source>
</evidence>
<comment type="subcellular location">
    <subcellularLocation>
        <location evidence="1">Membrane</location>
        <topology evidence="1">Peripheral membrane protein</topology>
    </subcellularLocation>
</comment>
<evidence type="ECO:0000313" key="9">
    <source>
        <dbReference type="EMBL" id="RLN17291.1"/>
    </source>
</evidence>
<dbReference type="FunFam" id="1.25.40.70:FF:000013">
    <property type="entry name" value="Phosphatidylinositol 4-kinase alpha 1"/>
    <property type="match status" value="1"/>
</dbReference>
<dbReference type="GO" id="GO:0005737">
    <property type="term" value="C:cytoplasm"/>
    <property type="evidence" value="ECO:0007669"/>
    <property type="project" value="TreeGrafter"/>
</dbReference>
<sequence length="1941" mass="213831">MEALNELCDLVAAHPDLLLADKLAWLSSRCAAAPAAAAPQRASRAHLHSLLALARLLPAGGAGAGGDAVPPAPLLSFLKAHAFLSPAFWPQSFAPAPFLSRLLPLLAAAPASPALSSALSAVLLAALDVADPASAPLARAFLSASAAAAPLPLLPADAAPVAARLLLEFPASEDAPARTKGKGEEAVGEENGGIRDVVRRFEEEQVEELERKEVAFRLIVHMLGGEGGLEAEQVGKVRNAAARQVRSLTDFLKIRKRDWREQGAQLRARINTKLMCCQAAVVVLVRSVSTMDTDSKSSKDMVQQTLAWFIDATKSCILSSWRKLKICEELFCTLLNGISQITVSRGGQLLPADMTGRSPGALFEAVVKLSCEIIEFGWTKDRALVDTFIMRLAAYVRERNDYEEEDGKGKDAVPVIRLNVIRLLAELCVCLKKWEVVDMILPLFIEHLEEGDASSPSSLRLRLLDAISRVACLGFEKSYRESIVLMTRSYLDKVKALGASENNTVPSEATTERTETLPAGFLLVASNLTSTKLRSDYRHRLLSLCSDVGLVAESKSGRSGADLMGPLLPAVAEICSDFDPVSTVEPSLLKLFRNLWFYIVLFGLAPPIQKNEAPSKSVSTSLNMESTSAIALQAVAGPYMWNSQWSVAVQCIAQGTPPLVASSVKWLEDELELNALHNPGSRHGNGNENSAVGQRTALSAALGGRVEVAAMSTISGVKATYLLAVAFLEILRFSCNGGILSATSTLNKSNSAFSCVFEYLLTPNLTPQVTQCLTAVVHRAFETMLSWLEDRISDIGERADVRESVLSDHACFLIKSMSQRDEHVRDVSVKLLTQLKEKFPQVLWNSSCLDLLLISVHNELTSGPVSDPAWVATIRSLYQKIAREWLTSALSYAPCTTQGLIQENFCKPSGVQRTQHTADVVSLLSEIRICSGKNDWNGIRTANIPAVMDSAAAASGAKKEAPDFTLEVLSTAVVSATVKCNHAGEIAGMRRLFSTMGGVNMGMAPPGTQSAQPHQSFDEVFVSKFVSLLQSFVVAAEKQPIDNSQFRETCSQATALLLDHMMSDSRANLEGFSQLIRLLCWCPAYISTPDSMETGIYIWTWLVSAAPSLGPLVLAELVDAWLWTIDTKRGLFASDMNYCGPDAKLRPHLIPGEPEAPPEKDPVEAIIAHRFWLGFFIDRFEVVRHDSIEQLLLLGRMLQGTMKSPAHFSHHPAATGTFFTAMLLGLKFCSCQSQSNLQKCNMGLQLLEDRVYRAALGWFSYAPEWYESQNKSYAQREAQSVSVFVHFLQNERSSNPVDSASKSQGREGEHNTADQIHPVWGCVDNYGTAREKRKQLLLTLSQNEADRLEVWAQPINTKDTTTFRGKISSDKWIDHVRTAFAVDPRIALSMPLRFPTNATMQSEITQLVQTRLLELRTIPEALPFFITPKAVDENSVLLQQLPHWAPCSVTQALEFLTPPYKGHPRVMAYVLRVLETYPPETVTFFMPQLVQSLRYDEQKLVEGYLLGATRRSNIFAHILIWHLQGEYVDESEKDAAALKGSAFQSLLPAVRDKIIESFTPEARDMFEREFDFFDKVTSISGVLFPLPKDERRAGIRRELEKITIPGDDLYLPTATNKFVRGIQLDSGIPLQSAAKVPIMITFNVVDRDGDPNDVKPQACIFKVGDDCRQDVLALQVISLLRDVFQAVGLNLYLFPYGVLPTGPGRGIIENIPLCPMVIRVLGFHYINPRLLQVVPNTRSRNQMGETTDGGLLEIFQQDYGPVGSPSFEAAREMFMISSAGYAVASLLLQPKDRHNGNLLFDSHGRLVHIDFGFILEISPGGNMGFESAHFKLSHEMTQLLDPSGTMKSDTWNQFLRLCVKGYLAARRHMNGILTTVNLMVDSGLPCFSRGDPINNLRKRFHPEMNEREAANFMVRTCVDAYNKWTTAGYDLIQYLQQGIEK</sequence>
<dbReference type="PANTHER" id="PTHR10048">
    <property type="entry name" value="PHOSPHATIDYLINOSITOL KINASE"/>
    <property type="match status" value="1"/>
</dbReference>
<keyword evidence="10" id="KW-1185">Reference proteome</keyword>
<comment type="similarity">
    <text evidence="2">Belongs to the PI3/PI4-kinase family. Type III PI4K subfamily.</text>
</comment>
<evidence type="ECO:0000256" key="2">
    <source>
        <dbReference type="ARBA" id="ARBA00006209"/>
    </source>
</evidence>
<evidence type="ECO:0000259" key="7">
    <source>
        <dbReference type="PROSITE" id="PS50290"/>
    </source>
</evidence>
<dbReference type="PROSITE" id="PS50290">
    <property type="entry name" value="PI3_4_KINASE_3"/>
    <property type="match status" value="1"/>
</dbReference>
<dbReference type="SUPFAM" id="SSF56112">
    <property type="entry name" value="Protein kinase-like (PK-like)"/>
    <property type="match status" value="1"/>
</dbReference>
<dbReference type="GO" id="GO:0004430">
    <property type="term" value="F:1-phosphatidylinositol 4-kinase activity"/>
    <property type="evidence" value="ECO:0007669"/>
    <property type="project" value="UniProtKB-EC"/>
</dbReference>
<feature type="domain" description="PI3K/PI4K catalytic" evidence="7">
    <location>
        <begin position="1624"/>
        <end position="1925"/>
    </location>
</feature>
<dbReference type="Proteomes" id="UP000275267">
    <property type="component" value="Unassembled WGS sequence"/>
</dbReference>
<dbReference type="OrthoDB" id="10264149at2759"/>
<evidence type="ECO:0000259" key="8">
    <source>
        <dbReference type="PROSITE" id="PS51545"/>
    </source>
</evidence>
<gene>
    <name evidence="9" type="ORF">C2845_PM02G00980</name>
</gene>
<dbReference type="InterPro" id="IPR036940">
    <property type="entry name" value="PI3/4_kinase_cat_sf"/>
</dbReference>
<dbReference type="InterPro" id="IPR042236">
    <property type="entry name" value="PI3K_accessory_sf"/>
</dbReference>
<dbReference type="EMBL" id="PQIB02000005">
    <property type="protein sequence ID" value="RLN17291.1"/>
    <property type="molecule type" value="Genomic_DNA"/>
</dbReference>
<accession>A0A3L6S8P1</accession>
<dbReference type="Gene3D" id="3.30.1010.10">
    <property type="entry name" value="Phosphatidylinositol 3-kinase Catalytic Subunit, Chain A, domain 4"/>
    <property type="match status" value="1"/>
</dbReference>
<dbReference type="Pfam" id="PF00613">
    <property type="entry name" value="PI3Ka"/>
    <property type="match status" value="1"/>
</dbReference>
<dbReference type="InterPro" id="IPR018936">
    <property type="entry name" value="PI3/4_kinase_CS"/>
</dbReference>
<dbReference type="GO" id="GO:0048015">
    <property type="term" value="P:phosphatidylinositol-mediated signaling"/>
    <property type="evidence" value="ECO:0007669"/>
    <property type="project" value="TreeGrafter"/>
</dbReference>
<evidence type="ECO:0000256" key="3">
    <source>
        <dbReference type="ARBA" id="ARBA00012169"/>
    </source>
</evidence>
<evidence type="ECO:0000256" key="5">
    <source>
        <dbReference type="ARBA" id="ARBA00022777"/>
    </source>
</evidence>
<dbReference type="InterPro" id="IPR000403">
    <property type="entry name" value="PI3/4_kinase_cat_dom"/>
</dbReference>
<proteinExistence type="inferred from homology"/>
<dbReference type="STRING" id="4540.A0A3L6S8P1"/>
<dbReference type="InterPro" id="IPR015433">
    <property type="entry name" value="PI3/4_kinase"/>
</dbReference>
<keyword evidence="5" id="KW-0418">Kinase</keyword>
<dbReference type="Pfam" id="PF00454">
    <property type="entry name" value="PI3_PI4_kinase"/>
    <property type="match status" value="1"/>
</dbReference>
<dbReference type="PROSITE" id="PS00915">
    <property type="entry name" value="PI3_4_KINASE_1"/>
    <property type="match status" value="1"/>
</dbReference>
<dbReference type="GO" id="GO:0005886">
    <property type="term" value="C:plasma membrane"/>
    <property type="evidence" value="ECO:0007669"/>
    <property type="project" value="TreeGrafter"/>
</dbReference>